<reference evidence="2" key="1">
    <citation type="submission" date="2022-11" db="UniProtKB">
        <authorList>
            <consortium name="WormBaseParasite"/>
        </authorList>
    </citation>
    <scope>IDENTIFICATION</scope>
</reference>
<protein>
    <submittedName>
        <fullName evidence="2">Uncharacterized protein</fullName>
    </submittedName>
</protein>
<evidence type="ECO:0000313" key="2">
    <source>
        <dbReference type="WBParaSite" id="PgB05_g082_t01"/>
    </source>
</evidence>
<evidence type="ECO:0000313" key="1">
    <source>
        <dbReference type="Proteomes" id="UP000887569"/>
    </source>
</evidence>
<sequence length="122" mass="14437">MVLLLTMNFVNAMNEGNNRNTSIFQQNELFSHFLKNIYFLRAKCSFRFQFLTSYLGPLINRRHQTSFESRMEMSPSLFVLHSSNKYLTCIYPPANFLKRRVDTPVICSFLLSKRSRSRSRSH</sequence>
<organism evidence="1 2">
    <name type="scientific">Parascaris univalens</name>
    <name type="common">Nematode worm</name>
    <dbReference type="NCBI Taxonomy" id="6257"/>
    <lineage>
        <taxon>Eukaryota</taxon>
        <taxon>Metazoa</taxon>
        <taxon>Ecdysozoa</taxon>
        <taxon>Nematoda</taxon>
        <taxon>Chromadorea</taxon>
        <taxon>Rhabditida</taxon>
        <taxon>Spirurina</taxon>
        <taxon>Ascaridomorpha</taxon>
        <taxon>Ascaridoidea</taxon>
        <taxon>Ascarididae</taxon>
        <taxon>Parascaris</taxon>
    </lineage>
</organism>
<keyword evidence="1" id="KW-1185">Reference proteome</keyword>
<dbReference type="WBParaSite" id="PgB05_g082_t01">
    <property type="protein sequence ID" value="PgB05_g082_t01"/>
    <property type="gene ID" value="PgB05_g082"/>
</dbReference>
<accession>A0A914ZM33</accession>
<dbReference type="Proteomes" id="UP000887569">
    <property type="component" value="Unplaced"/>
</dbReference>
<proteinExistence type="predicted"/>
<name>A0A914ZM33_PARUN</name>
<dbReference type="AlphaFoldDB" id="A0A914ZM33"/>